<sequence length="116" mass="13246">MSAIQSTRNFCKSLNHEIPKLEGSKHFDDPLLKPKTKLRRGDNHVESAKLPNRETPTTSRRAATRRTTPCNFCLKENKRTSSGALPRAREEKNSRRITIHTTNESKPKVEKKPTPN</sequence>
<feature type="compositionally biased region" description="Low complexity" evidence="1">
    <location>
        <begin position="55"/>
        <end position="69"/>
    </location>
</feature>
<dbReference type="Proteomes" id="UP000694240">
    <property type="component" value="Chromosome 11"/>
</dbReference>
<protein>
    <submittedName>
        <fullName evidence="2">Uncharacterized protein</fullName>
    </submittedName>
</protein>
<evidence type="ECO:0000313" key="3">
    <source>
        <dbReference type="Proteomes" id="UP000694240"/>
    </source>
</evidence>
<dbReference type="EMBL" id="JAEFBK010000011">
    <property type="protein sequence ID" value="KAG7549125.1"/>
    <property type="molecule type" value="Genomic_DNA"/>
</dbReference>
<gene>
    <name evidence="2" type="ORF">ISN45_Aa06g000560</name>
</gene>
<reference evidence="2 3" key="1">
    <citation type="submission" date="2020-12" db="EMBL/GenBank/DDBJ databases">
        <title>Concerted genomic and epigenomic changes stabilize Arabidopsis allopolyploids.</title>
        <authorList>
            <person name="Chen Z."/>
        </authorList>
    </citation>
    <scope>NUCLEOTIDE SEQUENCE [LARGE SCALE GENOMIC DNA]</scope>
    <source>
        <strain evidence="2">Allo738</strain>
        <tissue evidence="2">Leaf</tissue>
    </source>
</reference>
<evidence type="ECO:0000256" key="1">
    <source>
        <dbReference type="SAM" id="MobiDB-lite"/>
    </source>
</evidence>
<keyword evidence="3" id="KW-1185">Reference proteome</keyword>
<feature type="compositionally biased region" description="Basic and acidic residues" evidence="1">
    <location>
        <begin position="103"/>
        <end position="116"/>
    </location>
</feature>
<organism evidence="2 3">
    <name type="scientific">Arabidopsis thaliana x Arabidopsis arenosa</name>
    <dbReference type="NCBI Taxonomy" id="1240361"/>
    <lineage>
        <taxon>Eukaryota</taxon>
        <taxon>Viridiplantae</taxon>
        <taxon>Streptophyta</taxon>
        <taxon>Embryophyta</taxon>
        <taxon>Tracheophyta</taxon>
        <taxon>Spermatophyta</taxon>
        <taxon>Magnoliopsida</taxon>
        <taxon>eudicotyledons</taxon>
        <taxon>Gunneridae</taxon>
        <taxon>Pentapetalae</taxon>
        <taxon>rosids</taxon>
        <taxon>malvids</taxon>
        <taxon>Brassicales</taxon>
        <taxon>Brassicaceae</taxon>
        <taxon>Camelineae</taxon>
        <taxon>Arabidopsis</taxon>
    </lineage>
</organism>
<dbReference type="AlphaFoldDB" id="A0A8T1YRR3"/>
<proteinExistence type="predicted"/>
<feature type="region of interest" description="Disordered" evidence="1">
    <location>
        <begin position="16"/>
        <end position="116"/>
    </location>
</feature>
<evidence type="ECO:0000313" key="2">
    <source>
        <dbReference type="EMBL" id="KAG7549125.1"/>
    </source>
</evidence>
<accession>A0A8T1YRR3</accession>
<feature type="compositionally biased region" description="Basic and acidic residues" evidence="1">
    <location>
        <begin position="16"/>
        <end position="32"/>
    </location>
</feature>
<comment type="caution">
    <text evidence="2">The sequence shown here is derived from an EMBL/GenBank/DDBJ whole genome shotgun (WGS) entry which is preliminary data.</text>
</comment>
<name>A0A8T1YRR3_9BRAS</name>